<dbReference type="AlphaFoldDB" id="M1GNT6"/>
<dbReference type="OrthoDB" id="4050918at2"/>
<organism evidence="1">
    <name type="scientific">Streptomyces griseochromogenes</name>
    <dbReference type="NCBI Taxonomy" id="68214"/>
    <lineage>
        <taxon>Bacteria</taxon>
        <taxon>Bacillati</taxon>
        <taxon>Actinomycetota</taxon>
        <taxon>Actinomycetes</taxon>
        <taxon>Kitasatosporales</taxon>
        <taxon>Streptomycetaceae</taxon>
        <taxon>Streptomyces</taxon>
    </lineage>
</organism>
<sequence>MSARQQNPFLVGKVAVRVVIVSGPAGTPALFTAAETARVQAITVMALRILGVQATAMDTRVPLVWDLRFTSVQVTAPPPAPLPDPNSHDRAVIIAREQPWRDEALQILTGQTDAAGMRALRADSLGANDHAVIVLWTRYECGWVATAVDEFAYCALSWPMFDARTGFRLNSAPLVLAHEICHLFGAPDEYSATDSTGVVVPCRLLDDQGEGFGRLDFANINCDHFNPHPEPCLMNSKDNLLCDTTKAHVGWLDSDRNGVLDVFA</sequence>
<gene>
    <name evidence="1" type="primary">ex-bls-1</name>
    <name evidence="2" type="ORF">AVL59_19925</name>
    <name evidence="3" type="ORF">J2Z21_009046</name>
</gene>
<dbReference type="EMBL" id="JAGGLP010000038">
    <property type="protein sequence ID" value="MBP2056029.1"/>
    <property type="molecule type" value="Genomic_DNA"/>
</dbReference>
<evidence type="ECO:0000313" key="3">
    <source>
        <dbReference type="EMBL" id="MBP2056029.1"/>
    </source>
</evidence>
<dbReference type="EMBL" id="JX244070">
    <property type="protein sequence ID" value="AGE35599.1"/>
    <property type="molecule type" value="Genomic_DNA"/>
</dbReference>
<name>M1GNT6_9ACTN</name>
<evidence type="ECO:0000313" key="2">
    <source>
        <dbReference type="EMBL" id="ANP51568.1"/>
    </source>
</evidence>
<dbReference type="EMBL" id="CP016279">
    <property type="protein sequence ID" value="ANP51568.1"/>
    <property type="molecule type" value="Genomic_DNA"/>
</dbReference>
<keyword evidence="5" id="KW-1185">Reference proteome</keyword>
<evidence type="ECO:0000313" key="4">
    <source>
        <dbReference type="Proteomes" id="UP000092659"/>
    </source>
</evidence>
<dbReference type="RefSeq" id="WP_067306246.1">
    <property type="nucleotide sequence ID" value="NZ_CP016279.1"/>
</dbReference>
<dbReference type="Proteomes" id="UP001519309">
    <property type="component" value="Unassembled WGS sequence"/>
</dbReference>
<protein>
    <submittedName>
        <fullName evidence="1">Uncharacterized protein</fullName>
    </submittedName>
</protein>
<reference evidence="3 5" key="3">
    <citation type="submission" date="2021-03" db="EMBL/GenBank/DDBJ databases">
        <title>Genomic Encyclopedia of Type Strains, Phase IV (KMG-IV): sequencing the most valuable type-strain genomes for metagenomic binning, comparative biology and taxonomic classification.</title>
        <authorList>
            <person name="Goeker M."/>
        </authorList>
    </citation>
    <scope>NUCLEOTIDE SEQUENCE [LARGE SCALE GENOMIC DNA]</scope>
    <source>
        <strain evidence="3 5">DSM 40499</strain>
    </source>
</reference>
<proteinExistence type="predicted"/>
<evidence type="ECO:0000313" key="5">
    <source>
        <dbReference type="Proteomes" id="UP001519309"/>
    </source>
</evidence>
<evidence type="ECO:0000313" key="1">
    <source>
        <dbReference type="EMBL" id="AGE35599.1"/>
    </source>
</evidence>
<dbReference type="KEGG" id="sgs:AVL59_19925"/>
<reference evidence="2 4" key="2">
    <citation type="submission" date="2016-06" db="EMBL/GenBank/DDBJ databases">
        <title>Complete genome sequence of Streptomyces griseochromogenes ATCC 14511, the Blasticidin S producer.</title>
        <authorList>
            <person name="Wu L."/>
        </authorList>
    </citation>
    <scope>NUCLEOTIDE SEQUENCE [LARGE SCALE GENOMIC DNA]</scope>
    <source>
        <strain evidence="2 4">ATCC 14511</strain>
    </source>
</reference>
<reference evidence="1" key="1">
    <citation type="journal article" date="2013" name="Appl. Environ. Microbiol.">
        <title>Streptomyces lividans Blasticidin S Deaminase and Its Application in Engineering a Blasticidin S-Producing Strain for Ease of Genetic Manipulation.</title>
        <authorList>
            <person name="Li L."/>
            <person name="Wu J."/>
            <person name="Deng Z."/>
            <person name="Zabriskie T.M."/>
            <person name="He X."/>
        </authorList>
    </citation>
    <scope>NUCLEOTIDE SEQUENCE</scope>
</reference>
<dbReference type="Proteomes" id="UP000092659">
    <property type="component" value="Chromosome"/>
</dbReference>
<accession>M1GNT6</accession>
<dbReference type="STRING" id="68214.AVL59_19925"/>